<dbReference type="OMA" id="WESYHNS"/>
<comment type="caution">
    <text evidence="1">The sequence shown here is derived from an EMBL/GenBank/DDBJ whole genome shotgun (WGS) entry which is preliminary data.</text>
</comment>
<accession>A0A8S1JRH4</accession>
<sequence length="173" mass="20674">MDNIQNITKIQGTNYQLFIRKTQIKQINDLQRGFPINGYKMNISQSPRLNYPIKFKITFDKQKKITSNSVKHEQNNTFGQLTNKCQIYQQYIKEIIKKKKNTNVTTIEQTINQFKKNKQETSLQQDKSFIIPKFIQQRKQKTKFLQKQTITECSLIEDLKPWESYHNSLAFFQ</sequence>
<evidence type="ECO:0000313" key="2">
    <source>
        <dbReference type="Proteomes" id="UP000688137"/>
    </source>
</evidence>
<reference evidence="1" key="1">
    <citation type="submission" date="2021-01" db="EMBL/GenBank/DDBJ databases">
        <authorList>
            <consortium name="Genoscope - CEA"/>
            <person name="William W."/>
        </authorList>
    </citation>
    <scope>NUCLEOTIDE SEQUENCE</scope>
</reference>
<gene>
    <name evidence="1" type="ORF">PPRIM_AZ9-3.1.T0040383</name>
</gene>
<dbReference type="Proteomes" id="UP000688137">
    <property type="component" value="Unassembled WGS sequence"/>
</dbReference>
<organism evidence="1 2">
    <name type="scientific">Paramecium primaurelia</name>
    <dbReference type="NCBI Taxonomy" id="5886"/>
    <lineage>
        <taxon>Eukaryota</taxon>
        <taxon>Sar</taxon>
        <taxon>Alveolata</taxon>
        <taxon>Ciliophora</taxon>
        <taxon>Intramacronucleata</taxon>
        <taxon>Oligohymenophorea</taxon>
        <taxon>Peniculida</taxon>
        <taxon>Parameciidae</taxon>
        <taxon>Paramecium</taxon>
    </lineage>
</organism>
<protein>
    <submittedName>
        <fullName evidence="1">Uncharacterized protein</fullName>
    </submittedName>
</protein>
<dbReference type="AlphaFoldDB" id="A0A8S1JRH4"/>
<proteinExistence type="predicted"/>
<dbReference type="EMBL" id="CAJJDM010000001">
    <property type="protein sequence ID" value="CAD8043160.1"/>
    <property type="molecule type" value="Genomic_DNA"/>
</dbReference>
<keyword evidence="2" id="KW-1185">Reference proteome</keyword>
<evidence type="ECO:0000313" key="1">
    <source>
        <dbReference type="EMBL" id="CAD8043160.1"/>
    </source>
</evidence>
<name>A0A8S1JRH4_PARPR</name>